<keyword evidence="1" id="KW-1133">Transmembrane helix</keyword>
<evidence type="ECO:0008006" key="4">
    <source>
        <dbReference type="Google" id="ProtNLM"/>
    </source>
</evidence>
<feature type="transmembrane region" description="Helical" evidence="1">
    <location>
        <begin position="293"/>
        <end position="312"/>
    </location>
</feature>
<dbReference type="AlphaFoldDB" id="A0A0M4MTM7"/>
<keyword evidence="3" id="KW-1185">Reference proteome</keyword>
<proteinExistence type="predicted"/>
<reference evidence="2 3" key="1">
    <citation type="submission" date="2015-09" db="EMBL/GenBank/DDBJ databases">
        <title>Complete genome sequence of a benzo[a]pyrene-degrading bacterium Altererythrobacter epoxidivorans CGMCC 1.7731T.</title>
        <authorList>
            <person name="Li Z."/>
            <person name="Cheng H."/>
            <person name="Huo Y."/>
            <person name="Xu X."/>
        </authorList>
    </citation>
    <scope>NUCLEOTIDE SEQUENCE [LARGE SCALE GENOMIC DNA]</scope>
    <source>
        <strain evidence="2 3">CGMCC 1.7731</strain>
    </source>
</reference>
<dbReference type="InterPro" id="IPR022134">
    <property type="entry name" value="DUF3667"/>
</dbReference>
<feature type="transmembrane region" description="Helical" evidence="1">
    <location>
        <begin position="262"/>
        <end position="281"/>
    </location>
</feature>
<dbReference type="KEGG" id="aep:AMC99_00197"/>
<protein>
    <recommendedName>
        <fullName evidence="4">DUF3667 domain-containing protein</fullName>
    </recommendedName>
</protein>
<sequence>MSVTDVSPDTEADGHTHEAACLNCGSPLTGPYCEQCGQRAHVHRTLHAFVHDLLHGVLHFEGKLWRTLPAIALRPGKMTREYIEGKRAKYISPIALYLFVVLVTFATLSLMGGAVKFDDWQDRNSVDMQLEAQIDGLQNLKERREVLSGPASPERDELLTRMYRNRTVKFTAENRDEYRRQAIAAIDRAIPLQEGYVESWRRMKAEGIKTAEFAKDPTSDFTSAGYFTVEPGDLSWLDQQWIKAKENPDLLAYKLQNTAYKFGWLLIPISAPLVSLLFLFGSRRYPMYDHAVFVSYSISVGLFLFLIAAVLSKLGLDALTPIPILLIPVHQAVHFIGTYKQRKHGLLIRLPLLYLFTGFAAAVFILTIGLLSAG</sequence>
<dbReference type="Proteomes" id="UP000057938">
    <property type="component" value="Chromosome"/>
</dbReference>
<dbReference type="Pfam" id="PF12412">
    <property type="entry name" value="DUF3667"/>
    <property type="match status" value="1"/>
</dbReference>
<dbReference type="STRING" id="361183.AMC99_00197"/>
<dbReference type="RefSeq" id="WP_061921619.1">
    <property type="nucleotide sequence ID" value="NZ_CP012669.1"/>
</dbReference>
<evidence type="ECO:0000256" key="1">
    <source>
        <dbReference type="SAM" id="Phobius"/>
    </source>
</evidence>
<gene>
    <name evidence="2" type="ORF">AMC99_00197</name>
</gene>
<feature type="transmembrane region" description="Helical" evidence="1">
    <location>
        <begin position="351"/>
        <end position="373"/>
    </location>
</feature>
<evidence type="ECO:0000313" key="2">
    <source>
        <dbReference type="EMBL" id="ALE15513.1"/>
    </source>
</evidence>
<dbReference type="EMBL" id="CP012669">
    <property type="protein sequence ID" value="ALE15513.1"/>
    <property type="molecule type" value="Genomic_DNA"/>
</dbReference>
<evidence type="ECO:0000313" key="3">
    <source>
        <dbReference type="Proteomes" id="UP000057938"/>
    </source>
</evidence>
<keyword evidence="1" id="KW-0812">Transmembrane</keyword>
<organism evidence="2 3">
    <name type="scientific">Altererythrobacter epoxidivorans</name>
    <dbReference type="NCBI Taxonomy" id="361183"/>
    <lineage>
        <taxon>Bacteria</taxon>
        <taxon>Pseudomonadati</taxon>
        <taxon>Pseudomonadota</taxon>
        <taxon>Alphaproteobacteria</taxon>
        <taxon>Sphingomonadales</taxon>
        <taxon>Erythrobacteraceae</taxon>
        <taxon>Altererythrobacter</taxon>
    </lineage>
</organism>
<name>A0A0M4MTM7_9SPHN</name>
<keyword evidence="1" id="KW-0472">Membrane</keyword>
<dbReference type="PATRIC" id="fig|361183.4.peg.199"/>
<feature type="transmembrane region" description="Helical" evidence="1">
    <location>
        <begin position="94"/>
        <end position="115"/>
    </location>
</feature>
<accession>A0A0M4MTM7</accession>
<feature type="transmembrane region" description="Helical" evidence="1">
    <location>
        <begin position="318"/>
        <end position="339"/>
    </location>
</feature>